<feature type="transmembrane region" description="Helical" evidence="6">
    <location>
        <begin position="138"/>
        <end position="158"/>
    </location>
</feature>
<dbReference type="PROSITE" id="PS51257">
    <property type="entry name" value="PROKAR_LIPOPROTEIN"/>
    <property type="match status" value="1"/>
</dbReference>
<feature type="transmembrane region" description="Helical" evidence="6">
    <location>
        <begin position="87"/>
        <end position="110"/>
    </location>
</feature>
<keyword evidence="8" id="KW-1185">Reference proteome</keyword>
<dbReference type="Gene3D" id="1.10.357.140">
    <property type="entry name" value="UbiA prenyltransferase"/>
    <property type="match status" value="1"/>
</dbReference>
<protein>
    <submittedName>
        <fullName evidence="7">UbiA family prenyltransferase</fullName>
    </submittedName>
</protein>
<evidence type="ECO:0000313" key="8">
    <source>
        <dbReference type="Proteomes" id="UP000624703"/>
    </source>
</evidence>
<dbReference type="EMBL" id="JAENIM010000029">
    <property type="protein sequence ID" value="MBK1790633.1"/>
    <property type="molecule type" value="Genomic_DNA"/>
</dbReference>
<dbReference type="InterPro" id="IPR000537">
    <property type="entry name" value="UbiA_prenyltransferase"/>
</dbReference>
<feature type="transmembrane region" description="Helical" evidence="6">
    <location>
        <begin position="227"/>
        <end position="246"/>
    </location>
</feature>
<evidence type="ECO:0000256" key="2">
    <source>
        <dbReference type="ARBA" id="ARBA00022475"/>
    </source>
</evidence>
<dbReference type="InterPro" id="IPR044878">
    <property type="entry name" value="UbiA_sf"/>
</dbReference>
<proteinExistence type="predicted"/>
<keyword evidence="5 6" id="KW-0472">Membrane</keyword>
<comment type="caution">
    <text evidence="7">The sequence shown here is derived from an EMBL/GenBank/DDBJ whole genome shotgun (WGS) entry which is preliminary data.</text>
</comment>
<dbReference type="GO" id="GO:0016020">
    <property type="term" value="C:membrane"/>
    <property type="evidence" value="ECO:0007669"/>
    <property type="project" value="UniProtKB-SubCell"/>
</dbReference>
<evidence type="ECO:0000256" key="4">
    <source>
        <dbReference type="ARBA" id="ARBA00022989"/>
    </source>
</evidence>
<sequence>MSPFIKACLATGRVSNLPTVWSTTAVAYFLSSACFCHSNESLWMIIALCLANALFYVGGCFMGDAIDADYDRKHRPNRPIPSGVLNVSKVMATGASMMGLAYILICLLYPDTSTRTAMTAMVACICTYAIWHKKKPQLALPLMSSCRALLVIFSATAGISQHPENLTSSIAITVIFFSLSMFVYTYVFASVARHEHKANVTSPVRLLASIVFVLPFAALISNYNCFISLHCSIAFTLIALVTYWLWQLVSFQLLKKSKIGYVSYSLAGFCLIDAIYASFHSPALVGLTFIFFACALGLQKISSAT</sequence>
<dbReference type="Pfam" id="PF01040">
    <property type="entry name" value="UbiA"/>
    <property type="match status" value="1"/>
</dbReference>
<evidence type="ECO:0000256" key="5">
    <source>
        <dbReference type="ARBA" id="ARBA00023136"/>
    </source>
</evidence>
<evidence type="ECO:0000313" key="7">
    <source>
        <dbReference type="EMBL" id="MBK1790633.1"/>
    </source>
</evidence>
<evidence type="ECO:0000256" key="3">
    <source>
        <dbReference type="ARBA" id="ARBA00022692"/>
    </source>
</evidence>
<keyword evidence="2" id="KW-1003">Cell membrane</keyword>
<feature type="transmembrane region" description="Helical" evidence="6">
    <location>
        <begin position="258"/>
        <end position="277"/>
    </location>
</feature>
<keyword evidence="3 6" id="KW-0812">Transmembrane</keyword>
<keyword evidence="4 6" id="KW-1133">Transmembrane helix</keyword>
<gene>
    <name evidence="7" type="ORF">JIN82_05630</name>
</gene>
<accession>A0A8J7MDQ3</accession>
<dbReference type="AlphaFoldDB" id="A0A8J7MDQ3"/>
<reference evidence="7" key="1">
    <citation type="submission" date="2021-01" db="EMBL/GenBank/DDBJ databases">
        <title>Modified the classification status of verrucomicrobia.</title>
        <authorList>
            <person name="Feng X."/>
        </authorList>
    </citation>
    <scope>NUCLEOTIDE SEQUENCE</scope>
    <source>
        <strain evidence="7">_KCTC 22039</strain>
    </source>
</reference>
<dbReference type="RefSeq" id="WP_200310663.1">
    <property type="nucleotide sequence ID" value="NZ_JAENIM010000029.1"/>
</dbReference>
<organism evidence="7 8">
    <name type="scientific">Persicirhabdus sediminis</name>
    <dbReference type="NCBI Taxonomy" id="454144"/>
    <lineage>
        <taxon>Bacteria</taxon>
        <taxon>Pseudomonadati</taxon>
        <taxon>Verrucomicrobiota</taxon>
        <taxon>Verrucomicrobiia</taxon>
        <taxon>Verrucomicrobiales</taxon>
        <taxon>Verrucomicrobiaceae</taxon>
        <taxon>Persicirhabdus</taxon>
    </lineage>
</organism>
<feature type="transmembrane region" description="Helical" evidence="6">
    <location>
        <begin position="170"/>
        <end position="192"/>
    </location>
</feature>
<comment type="subcellular location">
    <subcellularLocation>
        <location evidence="1">Membrane</location>
        <topology evidence="1">Multi-pass membrane protein</topology>
    </subcellularLocation>
</comment>
<feature type="transmembrane region" description="Helical" evidence="6">
    <location>
        <begin position="204"/>
        <end position="221"/>
    </location>
</feature>
<feature type="transmembrane region" description="Helical" evidence="6">
    <location>
        <begin position="116"/>
        <end position="131"/>
    </location>
</feature>
<feature type="transmembrane region" description="Helical" evidence="6">
    <location>
        <begin position="283"/>
        <end position="301"/>
    </location>
</feature>
<dbReference type="Proteomes" id="UP000624703">
    <property type="component" value="Unassembled WGS sequence"/>
</dbReference>
<evidence type="ECO:0000256" key="6">
    <source>
        <dbReference type="SAM" id="Phobius"/>
    </source>
</evidence>
<feature type="transmembrane region" description="Helical" evidence="6">
    <location>
        <begin position="42"/>
        <end position="66"/>
    </location>
</feature>
<dbReference type="GO" id="GO:0016765">
    <property type="term" value="F:transferase activity, transferring alkyl or aryl (other than methyl) groups"/>
    <property type="evidence" value="ECO:0007669"/>
    <property type="project" value="InterPro"/>
</dbReference>
<name>A0A8J7MDQ3_9BACT</name>
<evidence type="ECO:0000256" key="1">
    <source>
        <dbReference type="ARBA" id="ARBA00004141"/>
    </source>
</evidence>